<gene>
    <name evidence="2" type="ORF">CYCCA115_LOCUS4324</name>
</gene>
<evidence type="ECO:0000313" key="3">
    <source>
        <dbReference type="Proteomes" id="UP001295423"/>
    </source>
</evidence>
<evidence type="ECO:0000256" key="1">
    <source>
        <dbReference type="SAM" id="Phobius"/>
    </source>
</evidence>
<keyword evidence="1" id="KW-0472">Membrane</keyword>
<comment type="caution">
    <text evidence="2">The sequence shown here is derived from an EMBL/GenBank/DDBJ whole genome shotgun (WGS) entry which is preliminary data.</text>
</comment>
<dbReference type="AlphaFoldDB" id="A0AAD2CIJ7"/>
<organism evidence="2 3">
    <name type="scientific">Cylindrotheca closterium</name>
    <dbReference type="NCBI Taxonomy" id="2856"/>
    <lineage>
        <taxon>Eukaryota</taxon>
        <taxon>Sar</taxon>
        <taxon>Stramenopiles</taxon>
        <taxon>Ochrophyta</taxon>
        <taxon>Bacillariophyta</taxon>
        <taxon>Bacillariophyceae</taxon>
        <taxon>Bacillariophycidae</taxon>
        <taxon>Bacillariales</taxon>
        <taxon>Bacillariaceae</taxon>
        <taxon>Cylindrotheca</taxon>
    </lineage>
</organism>
<dbReference type="Proteomes" id="UP001295423">
    <property type="component" value="Unassembled WGS sequence"/>
</dbReference>
<protein>
    <submittedName>
        <fullName evidence="2">Uncharacterized protein</fullName>
    </submittedName>
</protein>
<accession>A0AAD2CIJ7</accession>
<reference evidence="2" key="1">
    <citation type="submission" date="2023-08" db="EMBL/GenBank/DDBJ databases">
        <authorList>
            <person name="Audoor S."/>
            <person name="Bilcke G."/>
        </authorList>
    </citation>
    <scope>NUCLEOTIDE SEQUENCE</scope>
</reference>
<keyword evidence="1" id="KW-0812">Transmembrane</keyword>
<keyword evidence="1" id="KW-1133">Transmembrane helix</keyword>
<proteinExistence type="predicted"/>
<feature type="transmembrane region" description="Helical" evidence="1">
    <location>
        <begin position="51"/>
        <end position="69"/>
    </location>
</feature>
<name>A0AAD2CIJ7_9STRA</name>
<keyword evidence="3" id="KW-1185">Reference proteome</keyword>
<dbReference type="EMBL" id="CAKOGP040000435">
    <property type="protein sequence ID" value="CAJ1934987.1"/>
    <property type="molecule type" value="Genomic_DNA"/>
</dbReference>
<evidence type="ECO:0000313" key="2">
    <source>
        <dbReference type="EMBL" id="CAJ1934987.1"/>
    </source>
</evidence>
<sequence length="122" mass="13804">MKTSLKSAPSTEVLINPLSHHRIVSPIEEAKIFILIPEERHTMSSYHNTSIFILSFILLIASTANAVNIPRVLQQQQMESHDQHPPNAIPTIGNFDDLGHHDWMASPSARRNGRATRMNNRF</sequence>